<feature type="compositionally biased region" description="Polar residues" evidence="1">
    <location>
        <begin position="61"/>
        <end position="72"/>
    </location>
</feature>
<evidence type="ECO:0000256" key="2">
    <source>
        <dbReference type="SAM" id="Phobius"/>
    </source>
</evidence>
<organism evidence="3 4">
    <name type="scientific">Latilactobacillus sakei</name>
    <name type="common">Lactobacillus sakei</name>
    <dbReference type="NCBI Taxonomy" id="1599"/>
    <lineage>
        <taxon>Bacteria</taxon>
        <taxon>Bacillati</taxon>
        <taxon>Bacillota</taxon>
        <taxon>Bacilli</taxon>
        <taxon>Lactobacillales</taxon>
        <taxon>Lactobacillaceae</taxon>
        <taxon>Latilactobacillus</taxon>
    </lineage>
</organism>
<feature type="compositionally biased region" description="Gly residues" evidence="1">
    <location>
        <begin position="20"/>
        <end position="32"/>
    </location>
</feature>
<evidence type="ECO:0000313" key="4">
    <source>
        <dbReference type="Proteomes" id="UP000234349"/>
    </source>
</evidence>
<protein>
    <recommendedName>
        <fullName evidence="5">Gram-positive cocci surface proteins LPxTG domain-containing protein</fullName>
    </recommendedName>
</protein>
<feature type="region of interest" description="Disordered" evidence="1">
    <location>
        <begin position="1"/>
        <end position="82"/>
    </location>
</feature>
<evidence type="ECO:0000313" key="3">
    <source>
        <dbReference type="EMBL" id="PKX80132.1"/>
    </source>
</evidence>
<proteinExistence type="predicted"/>
<dbReference type="AlphaFoldDB" id="A0AAX0VD52"/>
<feature type="compositionally biased region" description="Low complexity" evidence="1">
    <location>
        <begin position="1"/>
        <end position="19"/>
    </location>
</feature>
<feature type="compositionally biased region" description="Low complexity" evidence="1">
    <location>
        <begin position="33"/>
        <end position="53"/>
    </location>
</feature>
<dbReference type="Proteomes" id="UP000234349">
    <property type="component" value="Unassembled WGS sequence"/>
</dbReference>
<dbReference type="RefSeq" id="WP_056948799.1">
    <property type="nucleotide sequence ID" value="NZ_CABMJT010000001.1"/>
</dbReference>
<keyword evidence="2" id="KW-0812">Transmembrane</keyword>
<accession>A0AAX0VD52</accession>
<evidence type="ECO:0008006" key="5">
    <source>
        <dbReference type="Google" id="ProtNLM"/>
    </source>
</evidence>
<evidence type="ECO:0000256" key="1">
    <source>
        <dbReference type="SAM" id="MobiDB-lite"/>
    </source>
</evidence>
<dbReference type="EMBL" id="MKGH01000001">
    <property type="protein sequence ID" value="PKX80132.1"/>
    <property type="molecule type" value="Genomic_DNA"/>
</dbReference>
<keyword evidence="2" id="KW-1133">Transmembrane helix</keyword>
<sequence>MVTTNGNSNGSHNPGNNNAGNGGQTNNGGNGQLGNSNNVNNLTNNGSNSGQNNHHMLNVGVSDTTGSQNANSKAGDLPQTDANKTGVWAAVGAFLIAMVALFKSLLPIKRDK</sequence>
<gene>
    <name evidence="3" type="ORF">CUR37_00125</name>
</gene>
<reference evidence="3 4" key="1">
    <citation type="submission" date="2016-09" db="EMBL/GenBank/DDBJ databases">
        <authorList>
            <person name="Inglin R.C."/>
        </authorList>
    </citation>
    <scope>NUCLEOTIDE SEQUENCE [LARGE SCALE GENOMIC DNA]</scope>
    <source>
        <strain evidence="3 4">RI-517</strain>
    </source>
</reference>
<keyword evidence="2" id="KW-0472">Membrane</keyword>
<feature type="transmembrane region" description="Helical" evidence="2">
    <location>
        <begin position="87"/>
        <end position="106"/>
    </location>
</feature>
<name>A0AAX0VD52_LATSK</name>
<comment type="caution">
    <text evidence="3">The sequence shown here is derived from an EMBL/GenBank/DDBJ whole genome shotgun (WGS) entry which is preliminary data.</text>
</comment>